<dbReference type="FunFam" id="3.80.10.10:FF:000095">
    <property type="entry name" value="LRR receptor-like serine/threonine-protein kinase GSO1"/>
    <property type="match status" value="2"/>
</dbReference>
<keyword evidence="16 24" id="KW-0067">ATP-binding</keyword>
<evidence type="ECO:0000256" key="8">
    <source>
        <dbReference type="ARBA" id="ARBA00022665"/>
    </source>
</evidence>
<evidence type="ECO:0000256" key="12">
    <source>
        <dbReference type="ARBA" id="ARBA00022737"/>
    </source>
</evidence>
<dbReference type="InterPro" id="IPR008271">
    <property type="entry name" value="Ser/Thr_kinase_AS"/>
</dbReference>
<dbReference type="InterPro" id="IPR001611">
    <property type="entry name" value="Leu-rich_rpt"/>
</dbReference>
<dbReference type="Gene3D" id="1.10.510.10">
    <property type="entry name" value="Transferase(Phosphotransferase) domain 1"/>
    <property type="match status" value="1"/>
</dbReference>
<dbReference type="Gene3D" id="3.80.10.10">
    <property type="entry name" value="Ribonuclease Inhibitor"/>
    <property type="match status" value="1"/>
</dbReference>
<dbReference type="PROSITE" id="PS00108">
    <property type="entry name" value="PROTEIN_KINASE_ST"/>
    <property type="match status" value="1"/>
</dbReference>
<evidence type="ECO:0000256" key="11">
    <source>
        <dbReference type="ARBA" id="ARBA00022729"/>
    </source>
</evidence>
<feature type="transmembrane region" description="Helical" evidence="25">
    <location>
        <begin position="825"/>
        <end position="848"/>
    </location>
</feature>
<dbReference type="Proteomes" id="UP001152484">
    <property type="component" value="Unassembled WGS sequence"/>
</dbReference>
<keyword evidence="10 25" id="KW-0812">Transmembrane</keyword>
<dbReference type="PANTHER" id="PTHR27000">
    <property type="entry name" value="LEUCINE-RICH REPEAT RECEPTOR-LIKE PROTEIN KINASE FAMILY PROTEIN-RELATED"/>
    <property type="match status" value="1"/>
</dbReference>
<evidence type="ECO:0000256" key="24">
    <source>
        <dbReference type="PROSITE-ProRule" id="PRU10141"/>
    </source>
</evidence>
<dbReference type="SUPFAM" id="SSF52047">
    <property type="entry name" value="RNI-like"/>
    <property type="match status" value="2"/>
</dbReference>
<evidence type="ECO:0000256" key="17">
    <source>
        <dbReference type="ARBA" id="ARBA00022989"/>
    </source>
</evidence>
<dbReference type="Gene3D" id="3.30.1490.310">
    <property type="match status" value="1"/>
</dbReference>
<evidence type="ECO:0000256" key="22">
    <source>
        <dbReference type="ARBA" id="ARBA00047899"/>
    </source>
</evidence>
<dbReference type="Pfam" id="PF20141">
    <property type="entry name" value="Island"/>
    <property type="match status" value="1"/>
</dbReference>
<proteinExistence type="inferred from homology"/>
<comment type="similarity">
    <text evidence="2">Belongs to the protein kinase superfamily. Ser/Thr protein kinase family.</text>
</comment>
<evidence type="ECO:0000256" key="14">
    <source>
        <dbReference type="ARBA" id="ARBA00022777"/>
    </source>
</evidence>
<protein>
    <recommendedName>
        <fullName evidence="4">non-specific serine/threonine protein kinase</fullName>
        <ecNumber evidence="4">2.7.11.1</ecNumber>
    </recommendedName>
</protein>
<organism evidence="27 28">
    <name type="scientific">Cuscuta europaea</name>
    <name type="common">European dodder</name>
    <dbReference type="NCBI Taxonomy" id="41803"/>
    <lineage>
        <taxon>Eukaryota</taxon>
        <taxon>Viridiplantae</taxon>
        <taxon>Streptophyta</taxon>
        <taxon>Embryophyta</taxon>
        <taxon>Tracheophyta</taxon>
        <taxon>Spermatophyta</taxon>
        <taxon>Magnoliopsida</taxon>
        <taxon>eudicotyledons</taxon>
        <taxon>Gunneridae</taxon>
        <taxon>Pentapetalae</taxon>
        <taxon>asterids</taxon>
        <taxon>lamiids</taxon>
        <taxon>Solanales</taxon>
        <taxon>Convolvulaceae</taxon>
        <taxon>Cuscuteae</taxon>
        <taxon>Cuscuta</taxon>
        <taxon>Cuscuta subgen. Cuscuta</taxon>
    </lineage>
</organism>
<evidence type="ECO:0000256" key="21">
    <source>
        <dbReference type="ARBA" id="ARBA00023180"/>
    </source>
</evidence>
<dbReference type="PROSITE" id="PS51450">
    <property type="entry name" value="LRR"/>
    <property type="match status" value="3"/>
</dbReference>
<keyword evidence="5" id="KW-1003">Cell membrane</keyword>
<dbReference type="GO" id="GO:0009416">
    <property type="term" value="P:response to light stimulus"/>
    <property type="evidence" value="ECO:0007669"/>
    <property type="project" value="UniProtKB-ARBA"/>
</dbReference>
<comment type="catalytic activity">
    <reaction evidence="23">
        <text>L-seryl-[protein] + ATP = O-phospho-L-seryl-[protein] + ADP + H(+)</text>
        <dbReference type="Rhea" id="RHEA:17989"/>
        <dbReference type="Rhea" id="RHEA-COMP:9863"/>
        <dbReference type="Rhea" id="RHEA-COMP:11604"/>
        <dbReference type="ChEBI" id="CHEBI:15378"/>
        <dbReference type="ChEBI" id="CHEBI:29999"/>
        <dbReference type="ChEBI" id="CHEBI:30616"/>
        <dbReference type="ChEBI" id="CHEBI:83421"/>
        <dbReference type="ChEBI" id="CHEBI:456216"/>
        <dbReference type="EC" id="2.7.11.1"/>
    </reaction>
</comment>
<dbReference type="Pfam" id="PF00069">
    <property type="entry name" value="Pkinase"/>
    <property type="match status" value="1"/>
</dbReference>
<dbReference type="EMBL" id="CAMAPE010000005">
    <property type="protein sequence ID" value="CAH9070409.1"/>
    <property type="molecule type" value="Genomic_DNA"/>
</dbReference>
<evidence type="ECO:0000256" key="2">
    <source>
        <dbReference type="ARBA" id="ARBA00008684"/>
    </source>
</evidence>
<evidence type="ECO:0000256" key="3">
    <source>
        <dbReference type="ARBA" id="ARBA00009592"/>
    </source>
</evidence>
<evidence type="ECO:0000256" key="5">
    <source>
        <dbReference type="ARBA" id="ARBA00022475"/>
    </source>
</evidence>
<dbReference type="PROSITE" id="PS00107">
    <property type="entry name" value="PROTEIN_KINASE_ATP"/>
    <property type="match status" value="1"/>
</dbReference>
<keyword evidence="19 25" id="KW-0472">Membrane</keyword>
<dbReference type="GO" id="GO:0006952">
    <property type="term" value="P:defense response"/>
    <property type="evidence" value="ECO:0007669"/>
    <property type="project" value="UniProtKB-KW"/>
</dbReference>
<comment type="subcellular location">
    <subcellularLocation>
        <location evidence="1">Cell membrane</location>
        <topology evidence="1">Single-pass type I membrane protein</topology>
    </subcellularLocation>
</comment>
<dbReference type="Pfam" id="PF00560">
    <property type="entry name" value="LRR_1"/>
    <property type="match status" value="11"/>
</dbReference>
<feature type="domain" description="Protein kinase" evidence="26">
    <location>
        <begin position="910"/>
        <end position="1190"/>
    </location>
</feature>
<dbReference type="InterPro" id="IPR003591">
    <property type="entry name" value="Leu-rich_rpt_typical-subtyp"/>
</dbReference>
<dbReference type="Gene3D" id="3.30.200.20">
    <property type="entry name" value="Phosphorylase Kinase, domain 1"/>
    <property type="match status" value="1"/>
</dbReference>
<keyword evidence="9" id="KW-0808">Transferase</keyword>
<feature type="binding site" evidence="24">
    <location>
        <position position="939"/>
    </location>
    <ligand>
        <name>ATP</name>
        <dbReference type="ChEBI" id="CHEBI:30616"/>
    </ligand>
</feature>
<evidence type="ECO:0000256" key="19">
    <source>
        <dbReference type="ARBA" id="ARBA00023136"/>
    </source>
</evidence>
<evidence type="ECO:0000256" key="4">
    <source>
        <dbReference type="ARBA" id="ARBA00012513"/>
    </source>
</evidence>
<keyword evidence="8" id="KW-0754">Steroid-binding</keyword>
<dbReference type="GO" id="GO:0005496">
    <property type="term" value="F:steroid binding"/>
    <property type="evidence" value="ECO:0007669"/>
    <property type="project" value="UniProtKB-KW"/>
</dbReference>
<dbReference type="FunFam" id="3.30.200.20:FF:000150">
    <property type="entry name" value="serine/threonine-protein kinase BRI1-like 2"/>
    <property type="match status" value="1"/>
</dbReference>
<comment type="catalytic activity">
    <reaction evidence="22">
        <text>L-threonyl-[protein] + ATP = O-phospho-L-threonyl-[protein] + ADP + H(+)</text>
        <dbReference type="Rhea" id="RHEA:46608"/>
        <dbReference type="Rhea" id="RHEA-COMP:11060"/>
        <dbReference type="Rhea" id="RHEA-COMP:11605"/>
        <dbReference type="ChEBI" id="CHEBI:15378"/>
        <dbReference type="ChEBI" id="CHEBI:30013"/>
        <dbReference type="ChEBI" id="CHEBI:30616"/>
        <dbReference type="ChEBI" id="CHEBI:61977"/>
        <dbReference type="ChEBI" id="CHEBI:456216"/>
        <dbReference type="EC" id="2.7.11.1"/>
    </reaction>
</comment>
<accession>A0A9P0YPC7</accession>
<dbReference type="PANTHER" id="PTHR27000:SF800">
    <property type="entry name" value="OS11G0197000 PROTEIN"/>
    <property type="match status" value="1"/>
</dbReference>
<evidence type="ECO:0000256" key="13">
    <source>
        <dbReference type="ARBA" id="ARBA00022741"/>
    </source>
</evidence>
<dbReference type="PROSITE" id="PS50011">
    <property type="entry name" value="PROTEIN_KINASE_DOM"/>
    <property type="match status" value="1"/>
</dbReference>
<evidence type="ECO:0000313" key="28">
    <source>
        <dbReference type="Proteomes" id="UP001152484"/>
    </source>
</evidence>
<dbReference type="FunFam" id="3.30.1490.310:FF:000001">
    <property type="entry name" value="Serine/threonine-protein kinase BRI1-like 1"/>
    <property type="match status" value="1"/>
</dbReference>
<dbReference type="SUPFAM" id="SSF56112">
    <property type="entry name" value="Protein kinase-like (PK-like)"/>
    <property type="match status" value="1"/>
</dbReference>
<keyword evidence="12" id="KW-0677">Repeat</keyword>
<evidence type="ECO:0000256" key="9">
    <source>
        <dbReference type="ARBA" id="ARBA00022679"/>
    </source>
</evidence>
<evidence type="ECO:0000256" key="20">
    <source>
        <dbReference type="ARBA" id="ARBA00023170"/>
    </source>
</evidence>
<evidence type="ECO:0000256" key="18">
    <source>
        <dbReference type="ARBA" id="ARBA00023121"/>
    </source>
</evidence>
<keyword evidence="20" id="KW-0675">Receptor</keyword>
<comment type="similarity">
    <text evidence="3">Belongs to the RLP family.</text>
</comment>
<dbReference type="Pfam" id="PF13855">
    <property type="entry name" value="LRR_8"/>
    <property type="match status" value="1"/>
</dbReference>
<evidence type="ECO:0000256" key="1">
    <source>
        <dbReference type="ARBA" id="ARBA00004251"/>
    </source>
</evidence>
<evidence type="ECO:0000256" key="25">
    <source>
        <dbReference type="SAM" id="Phobius"/>
    </source>
</evidence>
<evidence type="ECO:0000256" key="6">
    <source>
        <dbReference type="ARBA" id="ARBA00022527"/>
    </source>
</evidence>
<dbReference type="GO" id="GO:0005524">
    <property type="term" value="F:ATP binding"/>
    <property type="evidence" value="ECO:0007669"/>
    <property type="project" value="UniProtKB-UniRule"/>
</dbReference>
<dbReference type="FunFam" id="1.10.510.10:FF:000291">
    <property type="entry name" value="Brassinosteroid LRR receptor kinase"/>
    <property type="match status" value="1"/>
</dbReference>
<keyword evidence="7" id="KW-0433">Leucine-rich repeat</keyword>
<dbReference type="InterPro" id="IPR045381">
    <property type="entry name" value="BRI1_island_dom"/>
</dbReference>
<dbReference type="GO" id="GO:0009791">
    <property type="term" value="P:post-embryonic development"/>
    <property type="evidence" value="ECO:0007669"/>
    <property type="project" value="UniProtKB-ARBA"/>
</dbReference>
<keyword evidence="15" id="KW-0611">Plant defense</keyword>
<name>A0A9P0YPC7_CUSEU</name>
<keyword evidence="17 25" id="KW-1133">Transmembrane helix</keyword>
<reference evidence="27" key="1">
    <citation type="submission" date="2022-07" db="EMBL/GenBank/DDBJ databases">
        <authorList>
            <person name="Macas J."/>
            <person name="Novak P."/>
            <person name="Neumann P."/>
        </authorList>
    </citation>
    <scope>NUCLEOTIDE SEQUENCE</scope>
</reference>
<keyword evidence="28" id="KW-1185">Reference proteome</keyword>
<dbReference type="InterPro" id="IPR011009">
    <property type="entry name" value="Kinase-like_dom_sf"/>
</dbReference>
<dbReference type="GO" id="GO:0051707">
    <property type="term" value="P:response to other organism"/>
    <property type="evidence" value="ECO:0007669"/>
    <property type="project" value="UniProtKB-ARBA"/>
</dbReference>
<dbReference type="InterPro" id="IPR032675">
    <property type="entry name" value="LRR_dom_sf"/>
</dbReference>
<dbReference type="InterPro" id="IPR000719">
    <property type="entry name" value="Prot_kinase_dom"/>
</dbReference>
<gene>
    <name evidence="27" type="ORF">CEURO_LOCUS3649</name>
</gene>
<dbReference type="EC" id="2.7.11.1" evidence="4"/>
<dbReference type="Pfam" id="PF08263">
    <property type="entry name" value="LRRNT_2"/>
    <property type="match status" value="1"/>
</dbReference>
<dbReference type="CDD" id="cd14066">
    <property type="entry name" value="STKc_IRAK"/>
    <property type="match status" value="1"/>
</dbReference>
<keyword evidence="21" id="KW-0325">Glycoprotein</keyword>
<evidence type="ECO:0000256" key="23">
    <source>
        <dbReference type="ARBA" id="ARBA00048679"/>
    </source>
</evidence>
<evidence type="ECO:0000256" key="15">
    <source>
        <dbReference type="ARBA" id="ARBA00022821"/>
    </source>
</evidence>
<dbReference type="GO" id="GO:0004674">
    <property type="term" value="F:protein serine/threonine kinase activity"/>
    <property type="evidence" value="ECO:0007669"/>
    <property type="project" value="UniProtKB-KW"/>
</dbReference>
<evidence type="ECO:0000256" key="16">
    <source>
        <dbReference type="ARBA" id="ARBA00022840"/>
    </source>
</evidence>
<evidence type="ECO:0000256" key="7">
    <source>
        <dbReference type="ARBA" id="ARBA00022614"/>
    </source>
</evidence>
<dbReference type="InterPro" id="IPR017441">
    <property type="entry name" value="Protein_kinase_ATP_BS"/>
</dbReference>
<dbReference type="GO" id="GO:0009729">
    <property type="term" value="P:detection of brassinosteroid stimulus"/>
    <property type="evidence" value="ECO:0007669"/>
    <property type="project" value="UniProtKB-ARBA"/>
</dbReference>
<evidence type="ECO:0000259" key="26">
    <source>
        <dbReference type="PROSITE" id="PS50011"/>
    </source>
</evidence>
<dbReference type="SUPFAM" id="SSF52058">
    <property type="entry name" value="L domain-like"/>
    <property type="match status" value="1"/>
</dbReference>
<keyword evidence="13 24" id="KW-0547">Nucleotide-binding</keyword>
<evidence type="ECO:0000256" key="10">
    <source>
        <dbReference type="ARBA" id="ARBA00022692"/>
    </source>
</evidence>
<dbReference type="AlphaFoldDB" id="A0A9P0YPC7"/>
<evidence type="ECO:0000313" key="27">
    <source>
        <dbReference type="EMBL" id="CAH9070409.1"/>
    </source>
</evidence>
<keyword evidence="18" id="KW-0446">Lipid-binding</keyword>
<dbReference type="OrthoDB" id="1371922at2759"/>
<comment type="caution">
    <text evidence="27">The sequence shown here is derived from an EMBL/GenBank/DDBJ whole genome shotgun (WGS) entry which is preliminary data.</text>
</comment>
<dbReference type="SMART" id="SM00220">
    <property type="entry name" value="S_TKc"/>
    <property type="match status" value="1"/>
</dbReference>
<keyword evidence="11" id="KW-0732">Signal</keyword>
<keyword evidence="14" id="KW-0418">Kinase</keyword>
<sequence>MSLRMIAAAAAANNNLLCFLISTKSNLLCFLISVLFFLSSASPAAVNEIFIRETQQLLSFKAGLSDQTPFRNWVSSGNPCSFTGITCKRSKLAAVDLSGTHLGADFSLVSAFLLTLPDLESLVLKNTGLSGSFKPPGSSQCGASLSYLDLAGNSISGTVYDISGFIVGCSGVKSLNLSRNYIEQLNIKTSGGGGGGGGSAIIGLQSLDLSYNNISGPDVFSWLLSGLELQWLSLKGNRISGKIPELNFKNLSHLDLSSNDFSTEFPSFRGCWNLEHLDLSSNRFSGDVGASLSSCRKLSFLNLTNTSSSPAAVRAAGGGFPVFSSGSLKYLYLRGNEFQGELPPQIGDLCTTLLELDLGFNNLSGLLPESLRACSALELLDISYNNFSGELPIKTLLNMTAVKTLAFSFNNFHGGLPEALSSRLMKLETLDLSSNNITGFIPPGICTNPGKSSLKVLYLQNNLLWGGIPDSLSNCTELVSLDLSFNFINGRIPSSLGSLSKLKDLIMWLNQLEGEIPQEVMYLQSLENLILDFNNLKGPVPAGLSNCTKLNWISLSNNQLSGEIPAELGRLPSLAILKLGNNSISGSIPPELGNCPNLIWLDLNTNFLNGSIPPTLFKQSGNIAVSLFTGKRYVYIKNDGSKQCHGAGNLLEFGGIRLDRFDRISTRHPCNFTRVYKGITKPTFNHNGSMIFLDLSHNQLGGGIPEELGSMYYLEILNLGHNALSGPIPQKLGGLKNVAILDLSHNCLHGSIPSPLTSLTLLGEIDLSNNDLSGKIPESAPFDTFPDYRFANNSGLCGYPLPPCGSGGSNSSLKQKQQKSRQASLVGNVAIGLLLSLFCIIGLTIVAVEGNRKRRQREEAAAANSEPEKGGSWKPTGIREALSINLSTFDNKPLLRKLTFANLLEATNGFHNDSIVGAGGFGDVYKAHLKDGSVVAIKKLIHISGQGDREFMAEMETIGKVKHPNLVPLLGYCKVGEERLLVYEYMMYGSLDDVLHKKKKLGIKLNWAARRKIAIGAARGLDFLHNSCIPHIIHRDMKSSNVLLDENLEARVSDFGMARLMSAMDTHLSVSTLAGTPGYVPPEYYHSFRCSAKGDVYSYGVVLLELLTGRQPTDSTEFGDNNLVGWVKQHAKMKKIREVFDAELLKEDPSLEVELLQHLRIACSCLDDRAWKRPTMVEVMAMFKEIQMWSGIDSSPPSVTVFGGVAEGIQMSIQEGNEQQINQQ</sequence>
<dbReference type="GO" id="GO:0005886">
    <property type="term" value="C:plasma membrane"/>
    <property type="evidence" value="ECO:0007669"/>
    <property type="project" value="UniProtKB-SubCell"/>
</dbReference>
<dbReference type="FunFam" id="3.80.10.10:FF:000111">
    <property type="entry name" value="LRR receptor-like serine/threonine-protein kinase ERECTA"/>
    <property type="match status" value="1"/>
</dbReference>
<dbReference type="SMART" id="SM00369">
    <property type="entry name" value="LRR_TYP"/>
    <property type="match status" value="9"/>
</dbReference>
<dbReference type="InterPro" id="IPR013210">
    <property type="entry name" value="LRR_N_plant-typ"/>
</dbReference>
<dbReference type="GO" id="GO:0009742">
    <property type="term" value="P:brassinosteroid mediated signaling pathway"/>
    <property type="evidence" value="ECO:0007669"/>
    <property type="project" value="UniProtKB-ARBA"/>
</dbReference>
<keyword evidence="6" id="KW-0723">Serine/threonine-protein kinase</keyword>